<accession>A0A9D9NL87</accession>
<dbReference type="SUPFAM" id="SSF52540">
    <property type="entry name" value="P-loop containing nucleoside triphosphate hydrolases"/>
    <property type="match status" value="1"/>
</dbReference>
<evidence type="ECO:0000256" key="4">
    <source>
        <dbReference type="SAM" id="MobiDB-lite"/>
    </source>
</evidence>
<dbReference type="EMBL" id="JADIMC010000114">
    <property type="protein sequence ID" value="MBO8477213.1"/>
    <property type="molecule type" value="Genomic_DNA"/>
</dbReference>
<evidence type="ECO:0000256" key="2">
    <source>
        <dbReference type="ARBA" id="ARBA00022741"/>
    </source>
</evidence>
<dbReference type="Pfam" id="PF00004">
    <property type="entry name" value="AAA"/>
    <property type="match status" value="1"/>
</dbReference>
<evidence type="ECO:0000259" key="5">
    <source>
        <dbReference type="SMART" id="SM00382"/>
    </source>
</evidence>
<feature type="region of interest" description="Disordered" evidence="4">
    <location>
        <begin position="1"/>
        <end position="20"/>
    </location>
</feature>
<comment type="caution">
    <text evidence="6">The sequence shown here is derived from an EMBL/GenBank/DDBJ whole genome shotgun (WGS) entry which is preliminary data.</text>
</comment>
<dbReference type="PANTHER" id="PTHR23073">
    <property type="entry name" value="26S PROTEASOME REGULATORY SUBUNIT"/>
    <property type="match status" value="1"/>
</dbReference>
<dbReference type="Gene3D" id="3.40.50.300">
    <property type="entry name" value="P-loop containing nucleotide triphosphate hydrolases"/>
    <property type="match status" value="1"/>
</dbReference>
<keyword evidence="3" id="KW-0067">ATP-binding</keyword>
<gene>
    <name evidence="6" type="ORF">IAB88_09515</name>
</gene>
<feature type="domain" description="AAA+ ATPase" evidence="5">
    <location>
        <begin position="343"/>
        <end position="482"/>
    </location>
</feature>
<dbReference type="Proteomes" id="UP000823598">
    <property type="component" value="Unassembled WGS sequence"/>
</dbReference>
<proteinExistence type="inferred from homology"/>
<evidence type="ECO:0000313" key="6">
    <source>
        <dbReference type="EMBL" id="MBO8477213.1"/>
    </source>
</evidence>
<protein>
    <submittedName>
        <fullName evidence="6">AAA family ATPase</fullName>
    </submittedName>
</protein>
<comment type="similarity">
    <text evidence="1">Belongs to the AAA ATPase family.</text>
</comment>
<evidence type="ECO:0000256" key="1">
    <source>
        <dbReference type="ARBA" id="ARBA00006914"/>
    </source>
</evidence>
<dbReference type="InterPro" id="IPR050221">
    <property type="entry name" value="26S_Proteasome_ATPase"/>
</dbReference>
<dbReference type="CDD" id="cd19481">
    <property type="entry name" value="RecA-like_protease"/>
    <property type="match status" value="1"/>
</dbReference>
<dbReference type="SMART" id="SM00382">
    <property type="entry name" value="AAA"/>
    <property type="match status" value="1"/>
</dbReference>
<dbReference type="InterPro" id="IPR003959">
    <property type="entry name" value="ATPase_AAA_core"/>
</dbReference>
<dbReference type="InterPro" id="IPR003593">
    <property type="entry name" value="AAA+_ATPase"/>
</dbReference>
<reference evidence="6" key="1">
    <citation type="submission" date="2020-10" db="EMBL/GenBank/DDBJ databases">
        <authorList>
            <person name="Gilroy R."/>
        </authorList>
    </citation>
    <scope>NUCLEOTIDE SEQUENCE</scope>
    <source>
        <strain evidence="6">6919</strain>
    </source>
</reference>
<dbReference type="InterPro" id="IPR027417">
    <property type="entry name" value="P-loop_NTPase"/>
</dbReference>
<name>A0A9D9NL87_9BACT</name>
<dbReference type="AlphaFoldDB" id="A0A9D9NL87"/>
<reference evidence="6" key="2">
    <citation type="journal article" date="2021" name="PeerJ">
        <title>Extensive microbial diversity within the chicken gut microbiome revealed by metagenomics and culture.</title>
        <authorList>
            <person name="Gilroy R."/>
            <person name="Ravi A."/>
            <person name="Getino M."/>
            <person name="Pursley I."/>
            <person name="Horton D.L."/>
            <person name="Alikhan N.F."/>
            <person name="Baker D."/>
            <person name="Gharbi K."/>
            <person name="Hall N."/>
            <person name="Watson M."/>
            <person name="Adriaenssens E.M."/>
            <person name="Foster-Nyarko E."/>
            <person name="Jarju S."/>
            <person name="Secka A."/>
            <person name="Antonio M."/>
            <person name="Oren A."/>
            <person name="Chaudhuri R.R."/>
            <person name="La Ragione R."/>
            <person name="Hildebrand F."/>
            <person name="Pallen M.J."/>
        </authorList>
    </citation>
    <scope>NUCLEOTIDE SEQUENCE</scope>
    <source>
        <strain evidence="6">6919</strain>
    </source>
</reference>
<dbReference type="GO" id="GO:0016887">
    <property type="term" value="F:ATP hydrolysis activity"/>
    <property type="evidence" value="ECO:0007669"/>
    <property type="project" value="InterPro"/>
</dbReference>
<keyword evidence="2" id="KW-0547">Nucleotide-binding</keyword>
<organism evidence="6 7">
    <name type="scientific">Candidatus Limisoma faecipullorum</name>
    <dbReference type="NCBI Taxonomy" id="2840854"/>
    <lineage>
        <taxon>Bacteria</taxon>
        <taxon>Pseudomonadati</taxon>
        <taxon>Bacteroidota</taxon>
        <taxon>Bacteroidia</taxon>
        <taxon>Bacteroidales</taxon>
        <taxon>Candidatus Limisoma</taxon>
    </lineage>
</organism>
<evidence type="ECO:0000256" key="3">
    <source>
        <dbReference type="ARBA" id="ARBA00022840"/>
    </source>
</evidence>
<sequence length="561" mass="64372">MEELATTPNPNDIASESNQKQKSVLEAFENIVELAEESALNDDFWEKASSSINYAARKLKLTNNQTVLLALLVDCSMDNCISLSDIVVRTGCRTTRLLRFISEAEELEKKRYIRIRRNRNNKSYRVPAEVIDSLVKDKPYVHIPKPVSDVVDFFDRFDKLMDEKDNKEISYDQLMSRTTTYLEDISDSHFATMLNKFGLDSEDTLLFIYMAHLFIENNDDNIGFSDIENLYDCKIPHYIKMCLANHSSELFDHMLIENVNEEGYAVSNRYKLTDFAKTDVLSEFVLKRTGKLERDLIKCSAFPEKKLFYNASERSQVEELYSLLSEGRFTEIQSRLHAAGMRTGFCCLFYGAPGTGKTETVYQLARHTNRYIFRVDVDKIKSCWVGESEKNIKTIFIRYRDICHSSGQAPILLFNEADAVLGVRIEGAARSVDKMENSIQNIILQEMETLEGIMIATTNLTDNLDKAFERRFLYKVRFEKPSVETSALIWQSMMPGLTEKDACTLASQFDFSGGEIENVVRKHSGKDILNGKDILDLPSLVEICRNERISERGKTRIGFRI</sequence>
<dbReference type="GO" id="GO:0005524">
    <property type="term" value="F:ATP binding"/>
    <property type="evidence" value="ECO:0007669"/>
    <property type="project" value="UniProtKB-KW"/>
</dbReference>
<evidence type="ECO:0000313" key="7">
    <source>
        <dbReference type="Proteomes" id="UP000823598"/>
    </source>
</evidence>